<dbReference type="Proteomes" id="UP001295684">
    <property type="component" value="Unassembled WGS sequence"/>
</dbReference>
<evidence type="ECO:0000313" key="2">
    <source>
        <dbReference type="EMBL" id="CAI2373393.1"/>
    </source>
</evidence>
<name>A0AAD1XIN2_EUPCR</name>
<dbReference type="PANTHER" id="PTHR12774:SF2">
    <property type="entry name" value="PEROXISOMAL BIOGENESIS FACTOR 19"/>
    <property type="match status" value="1"/>
</dbReference>
<evidence type="ECO:0000313" key="3">
    <source>
        <dbReference type="Proteomes" id="UP001295684"/>
    </source>
</evidence>
<dbReference type="AlphaFoldDB" id="A0AAD1XIN2"/>
<dbReference type="InterPro" id="IPR038322">
    <property type="entry name" value="Pex19_C_sf"/>
</dbReference>
<feature type="region of interest" description="Disordered" evidence="1">
    <location>
        <begin position="173"/>
        <end position="193"/>
    </location>
</feature>
<evidence type="ECO:0000256" key="1">
    <source>
        <dbReference type="SAM" id="MobiDB-lite"/>
    </source>
</evidence>
<dbReference type="Gene3D" id="1.20.120.900">
    <property type="entry name" value="Pex19, mPTS binding domain"/>
    <property type="match status" value="1"/>
</dbReference>
<dbReference type="EMBL" id="CAMPGE010014738">
    <property type="protein sequence ID" value="CAI2373393.1"/>
    <property type="molecule type" value="Genomic_DNA"/>
</dbReference>
<feature type="region of interest" description="Disordered" evidence="1">
    <location>
        <begin position="103"/>
        <end position="125"/>
    </location>
</feature>
<proteinExistence type="predicted"/>
<feature type="compositionally biased region" description="Basic and acidic residues" evidence="1">
    <location>
        <begin position="108"/>
        <end position="122"/>
    </location>
</feature>
<feature type="compositionally biased region" description="Gly residues" evidence="1">
    <location>
        <begin position="173"/>
        <end position="188"/>
    </location>
</feature>
<protein>
    <submittedName>
        <fullName evidence="2">Uncharacterized protein</fullName>
    </submittedName>
</protein>
<organism evidence="2 3">
    <name type="scientific">Euplotes crassus</name>
    <dbReference type="NCBI Taxonomy" id="5936"/>
    <lineage>
        <taxon>Eukaryota</taxon>
        <taxon>Sar</taxon>
        <taxon>Alveolata</taxon>
        <taxon>Ciliophora</taxon>
        <taxon>Intramacronucleata</taxon>
        <taxon>Spirotrichea</taxon>
        <taxon>Hypotrichia</taxon>
        <taxon>Euplotida</taxon>
        <taxon>Euplotidae</taxon>
        <taxon>Moneuplotes</taxon>
    </lineage>
</organism>
<dbReference type="InterPro" id="IPR006708">
    <property type="entry name" value="Pex19"/>
</dbReference>
<feature type="region of interest" description="Disordered" evidence="1">
    <location>
        <begin position="1"/>
        <end position="59"/>
    </location>
</feature>
<accession>A0AAD1XIN2</accession>
<dbReference type="PANTHER" id="PTHR12774">
    <property type="entry name" value="PEROXISOMAL BIOGENESIS FACTOR 19"/>
    <property type="match status" value="1"/>
</dbReference>
<comment type="caution">
    <text evidence="2">The sequence shown here is derived from an EMBL/GenBank/DDBJ whole genome shotgun (WGS) entry which is preliminary data.</text>
</comment>
<dbReference type="GO" id="GO:0045046">
    <property type="term" value="P:protein import into peroxisome membrane"/>
    <property type="evidence" value="ECO:0007669"/>
    <property type="project" value="TreeGrafter"/>
</dbReference>
<dbReference type="GO" id="GO:0033328">
    <property type="term" value="F:peroxisome membrane targeting sequence binding"/>
    <property type="evidence" value="ECO:0007669"/>
    <property type="project" value="TreeGrafter"/>
</dbReference>
<dbReference type="GO" id="GO:0005778">
    <property type="term" value="C:peroxisomal membrane"/>
    <property type="evidence" value="ECO:0007669"/>
    <property type="project" value="TreeGrafter"/>
</dbReference>
<gene>
    <name evidence="2" type="ORF">ECRASSUSDP1_LOCUS14739</name>
</gene>
<dbReference type="Pfam" id="PF04614">
    <property type="entry name" value="Pex19"/>
    <property type="match status" value="1"/>
</dbReference>
<keyword evidence="3" id="KW-1185">Reference proteome</keyword>
<feature type="compositionally biased region" description="Basic and acidic residues" evidence="1">
    <location>
        <begin position="21"/>
        <end position="32"/>
    </location>
</feature>
<reference evidence="2" key="1">
    <citation type="submission" date="2023-07" db="EMBL/GenBank/DDBJ databases">
        <authorList>
            <consortium name="AG Swart"/>
            <person name="Singh M."/>
            <person name="Singh A."/>
            <person name="Seah K."/>
            <person name="Emmerich C."/>
        </authorList>
    </citation>
    <scope>NUCLEOTIDE SEQUENCE</scope>
    <source>
        <strain evidence="2">DP1</strain>
    </source>
</reference>
<sequence>MDKAVGDDDDLMAMLEESQNDFEKNKEEKKEEEGDLIEELQKTEKMDKEQTESEEKQETMQNDFMKGFEDLAKNLPNSGPDGGNITEQEMKEAMNMFQNMFKFPQEGDTGKSEEKKEGDAKADGAAGYTNMAKDAKNAGETGGIPGMENLGEMFKDEEFQNFFNNFTQGIFKGGEGSEGGEGGEGAEGGFDPSKMFEGLGTGNPEEMMENMMKEMGGYLEENKDDPEIKNTIDEMMSSLVEKDSIYPSLKLMKDEFPDYLEKNEDNVSVKDLERYNEQLDCIEELCELYETNDKPNKDDVANLLFKLQTFGAPPDELVKKMRETCGANMGALGGMGNLAGLPGMGGMGFPGMPQKK</sequence>
<feature type="compositionally biased region" description="Basic and acidic residues" evidence="1">
    <location>
        <begin position="39"/>
        <end position="58"/>
    </location>
</feature>